<organism evidence="2 3">
    <name type="scientific">Ananas comosus</name>
    <name type="common">Pineapple</name>
    <name type="synonym">Ananas ananas</name>
    <dbReference type="NCBI Taxonomy" id="4615"/>
    <lineage>
        <taxon>Eukaryota</taxon>
        <taxon>Viridiplantae</taxon>
        <taxon>Streptophyta</taxon>
        <taxon>Embryophyta</taxon>
        <taxon>Tracheophyta</taxon>
        <taxon>Spermatophyta</taxon>
        <taxon>Magnoliopsida</taxon>
        <taxon>Liliopsida</taxon>
        <taxon>Poales</taxon>
        <taxon>Bromeliaceae</taxon>
        <taxon>Bromelioideae</taxon>
        <taxon>Ananas</taxon>
    </lineage>
</organism>
<proteinExistence type="predicted"/>
<evidence type="ECO:0000313" key="3">
    <source>
        <dbReference type="Proteomes" id="UP000092600"/>
    </source>
</evidence>
<feature type="compositionally biased region" description="Polar residues" evidence="1">
    <location>
        <begin position="386"/>
        <end position="405"/>
    </location>
</feature>
<feature type="compositionally biased region" description="Polar residues" evidence="1">
    <location>
        <begin position="365"/>
        <end position="374"/>
    </location>
</feature>
<reference evidence="2 3" key="1">
    <citation type="journal article" date="2016" name="DNA Res.">
        <title>The draft genome of MD-2 pineapple using hybrid error correction of long reads.</title>
        <authorList>
            <person name="Redwan R.M."/>
            <person name="Saidin A."/>
            <person name="Kumar S.V."/>
        </authorList>
    </citation>
    <scope>NUCLEOTIDE SEQUENCE [LARGE SCALE GENOMIC DNA]</scope>
    <source>
        <strain evidence="3">cv. MD2</strain>
        <tissue evidence="2">Leaf</tissue>
    </source>
</reference>
<feature type="compositionally biased region" description="Polar residues" evidence="1">
    <location>
        <begin position="92"/>
        <end position="122"/>
    </location>
</feature>
<dbReference type="EMBL" id="LSRQ01006888">
    <property type="protein sequence ID" value="OAY65492.1"/>
    <property type="molecule type" value="Genomic_DNA"/>
</dbReference>
<feature type="region of interest" description="Disordered" evidence="1">
    <location>
        <begin position="1"/>
        <end position="49"/>
    </location>
</feature>
<evidence type="ECO:0000313" key="2">
    <source>
        <dbReference type="EMBL" id="OAY65492.1"/>
    </source>
</evidence>
<dbReference type="PANTHER" id="PTHR10378">
    <property type="entry name" value="LIM DOMAIN-BINDING PROTEIN"/>
    <property type="match status" value="1"/>
</dbReference>
<sequence>MVPSRPPNPINGSQSVAPSLLQSNSGLLGGAQPGAIPSQTPFSSLVSPRTQFNSSSLLGNISNVSSLLNQSIANGGLGPGANLAIPQMNFQSEPHSFTSSSNPTHAQQFQNPSSNQLGSENAQPQQLEAVQNLQQQFSMPHNQQPIRGGLANVKLEQQMGPSLTDQNGPTQPLRADVWHCEICNHKPGRGFETTVEVLPRLFQIKYASGTLEELLYVDMPREYQNAAGQIVLDYQKAIQESVFEQLRVVRDGQLRIVFNPDLKIASWEFCARRHEELIPRRLIIPQITQLGSVVQKYQATVQNSSGPSSQDLQNSCNSFMASARQLAKALEVPLIAEVVNSMKDLIDYSRQTRTGPMDSLINFPRRNSTSSGINPQQAQQPEEPQSVTQIPTLNAPNPAHSTSAQVPPASNGATSTNATNPVNCASSTATPPPTTVGVLQNSINSRQENQINSMNRPYPSGNNAQIPAPISSTSLASPQPNPTSSFPTAQVPSASNSNIMPSPRSADMSTMQPPPTQPREADPNDSQSSVQQILQELMMSTQSNGVSSLGNDMKRMNGITPGMNGGISTVGNVVPNNFAMGNVGFGSVGGIGPSPTAGGLRAAMANNAMAMNGRVGLNHISQDPIQMSHQPQQEMGSRLLSGLRTANSFNNLAYDWKPSP</sequence>
<feature type="region of interest" description="Disordered" evidence="1">
    <location>
        <begin position="451"/>
        <end position="530"/>
    </location>
</feature>
<protein>
    <submittedName>
        <fullName evidence="2">Transcriptional corepressor SEUSS</fullName>
    </submittedName>
</protein>
<dbReference type="AlphaFoldDB" id="A0A199UKS1"/>
<evidence type="ECO:0000256" key="1">
    <source>
        <dbReference type="SAM" id="MobiDB-lite"/>
    </source>
</evidence>
<dbReference type="Pfam" id="PF01803">
    <property type="entry name" value="LIM_bind"/>
    <property type="match status" value="1"/>
</dbReference>
<feature type="compositionally biased region" description="Polar residues" evidence="1">
    <location>
        <begin position="37"/>
        <end position="49"/>
    </location>
</feature>
<comment type="caution">
    <text evidence="2">The sequence shown here is derived from an EMBL/GenBank/DDBJ whole genome shotgun (WGS) entry which is preliminary data.</text>
</comment>
<dbReference type="STRING" id="4615.A0A199UKS1"/>
<feature type="region of interest" description="Disordered" evidence="1">
    <location>
        <begin position="354"/>
        <end position="439"/>
    </location>
</feature>
<feature type="compositionally biased region" description="Polar residues" evidence="1">
    <location>
        <begin position="451"/>
        <end position="500"/>
    </location>
</feature>
<gene>
    <name evidence="2" type="ORF">ACMD2_02987</name>
</gene>
<feature type="compositionally biased region" description="Low complexity" evidence="1">
    <location>
        <begin position="375"/>
        <end position="385"/>
    </location>
</feature>
<dbReference type="InterPro" id="IPR029005">
    <property type="entry name" value="LIM-bd/SEUSS"/>
</dbReference>
<name>A0A199UKS1_ANACO</name>
<feature type="compositionally biased region" description="Polar residues" evidence="1">
    <location>
        <begin position="411"/>
        <end position="424"/>
    </location>
</feature>
<feature type="region of interest" description="Disordered" evidence="1">
    <location>
        <begin position="92"/>
        <end position="123"/>
    </location>
</feature>
<accession>A0A199UKS1</accession>
<dbReference type="Proteomes" id="UP000092600">
    <property type="component" value="Unassembled WGS sequence"/>
</dbReference>